<dbReference type="GO" id="GO:0008270">
    <property type="term" value="F:zinc ion binding"/>
    <property type="evidence" value="ECO:0007669"/>
    <property type="project" value="InterPro"/>
</dbReference>
<dbReference type="InterPro" id="IPR011032">
    <property type="entry name" value="GroES-like_sf"/>
</dbReference>
<comment type="function">
    <text evidence="8">Oxidizes mannitol to mannose. Provides the initial step by which translocated mannitol is committed to central metabolism and, by regulating mannitol pool size, is important in regulating salt tolerance at the cellular level.</text>
</comment>
<protein>
    <recommendedName>
        <fullName evidence="9">mannitol dehydrogenase</fullName>
        <ecNumber evidence="9">1.1.1.255</ecNumber>
    </recommendedName>
</protein>
<keyword evidence="12" id="KW-1185">Reference proteome</keyword>
<evidence type="ECO:0000256" key="8">
    <source>
        <dbReference type="ARBA" id="ARBA00056693"/>
    </source>
</evidence>
<evidence type="ECO:0000256" key="4">
    <source>
        <dbReference type="ARBA" id="ARBA00022833"/>
    </source>
</evidence>
<dbReference type="EMBL" id="JAMSHJ010000002">
    <property type="protein sequence ID" value="KAI5436171.1"/>
    <property type="molecule type" value="Genomic_DNA"/>
</dbReference>
<evidence type="ECO:0000256" key="6">
    <source>
        <dbReference type="ARBA" id="ARBA00023027"/>
    </source>
</evidence>
<organism evidence="11 12">
    <name type="scientific">Pisum sativum</name>
    <name type="common">Garden pea</name>
    <name type="synonym">Lathyrus oleraceus</name>
    <dbReference type="NCBI Taxonomy" id="3888"/>
    <lineage>
        <taxon>Eukaryota</taxon>
        <taxon>Viridiplantae</taxon>
        <taxon>Streptophyta</taxon>
        <taxon>Embryophyta</taxon>
        <taxon>Tracheophyta</taxon>
        <taxon>Spermatophyta</taxon>
        <taxon>Magnoliopsida</taxon>
        <taxon>eudicotyledons</taxon>
        <taxon>Gunneridae</taxon>
        <taxon>Pentapetalae</taxon>
        <taxon>rosids</taxon>
        <taxon>fabids</taxon>
        <taxon>Fabales</taxon>
        <taxon>Fabaceae</taxon>
        <taxon>Papilionoideae</taxon>
        <taxon>50 kb inversion clade</taxon>
        <taxon>NPAAA clade</taxon>
        <taxon>Hologalegina</taxon>
        <taxon>IRL clade</taxon>
        <taxon>Fabeae</taxon>
        <taxon>Lathyrus</taxon>
    </lineage>
</organism>
<feature type="domain" description="Alcohol dehydrogenase-like N-terminal" evidence="10">
    <location>
        <begin position="18"/>
        <end position="131"/>
    </location>
</feature>
<comment type="similarity">
    <text evidence="2">Belongs to the zinc-containing alcohol dehydrogenase family.</text>
</comment>
<evidence type="ECO:0000256" key="3">
    <source>
        <dbReference type="ARBA" id="ARBA00022723"/>
    </source>
</evidence>
<evidence type="ECO:0000256" key="7">
    <source>
        <dbReference type="ARBA" id="ARBA00051097"/>
    </source>
</evidence>
<gene>
    <name evidence="11" type="ORF">KIW84_022578</name>
</gene>
<dbReference type="InterPro" id="IPR002328">
    <property type="entry name" value="ADH_Zn_CS"/>
</dbReference>
<dbReference type="GO" id="GO:0009809">
    <property type="term" value="P:lignin biosynthetic process"/>
    <property type="evidence" value="ECO:0007669"/>
    <property type="project" value="UniProtKB-ARBA"/>
</dbReference>
<keyword evidence="4" id="KW-0862">Zinc</keyword>
<dbReference type="InterPro" id="IPR047109">
    <property type="entry name" value="CAD-like"/>
</dbReference>
<sequence>MDHPNKAFGYAARRETDEKDVAFKVLYCEISHSDLHMVKNEWGVSTYPLVPGHEIAGIVTEVGSKVDKFKVGDRVGVGCLVDSCRTCQNCEESLENYCPRSTLTYGAKHGDGTITHGGYSDSMVADEHFVIHGIIDTVSANHRIVPLIGLPKSHGKLVMVGAPDKPLELPVFPLLQGRKLVAGSAIGGLKETQEMIDFSAKHNIKPEIEVIDMDYVNTAIERLLKADVKYRFVIEIRNSLKPTS</sequence>
<dbReference type="Gene3D" id="3.90.180.10">
    <property type="entry name" value="Medium-chain alcohol dehydrogenases, catalytic domain"/>
    <property type="match status" value="2"/>
</dbReference>
<comment type="catalytic activity">
    <reaction evidence="7">
        <text>D-mannitol + NAD(+) = D-mannose + NADH + H(+)</text>
        <dbReference type="Rhea" id="RHEA:15029"/>
        <dbReference type="ChEBI" id="CHEBI:4208"/>
        <dbReference type="ChEBI" id="CHEBI:15378"/>
        <dbReference type="ChEBI" id="CHEBI:16899"/>
        <dbReference type="ChEBI" id="CHEBI:57540"/>
        <dbReference type="ChEBI" id="CHEBI:57945"/>
        <dbReference type="EC" id="1.1.1.255"/>
    </reaction>
</comment>
<dbReference type="FunFam" id="3.40.50.720:FF:001451">
    <property type="entry name" value="Putative cinnamyl alcohol dehydrogenase 6"/>
    <property type="match status" value="1"/>
</dbReference>
<comment type="cofactor">
    <cofactor evidence="1">
        <name>Zn(2+)</name>
        <dbReference type="ChEBI" id="CHEBI:29105"/>
    </cofactor>
</comment>
<dbReference type="GO" id="GO:0046029">
    <property type="term" value="F:mannitol dehydrogenase activity"/>
    <property type="evidence" value="ECO:0007669"/>
    <property type="project" value="UniProtKB-EC"/>
</dbReference>
<dbReference type="Gene3D" id="3.40.50.720">
    <property type="entry name" value="NAD(P)-binding Rossmann-like Domain"/>
    <property type="match status" value="1"/>
</dbReference>
<dbReference type="PROSITE" id="PS00059">
    <property type="entry name" value="ADH_ZINC"/>
    <property type="match status" value="1"/>
</dbReference>
<dbReference type="Pfam" id="PF08240">
    <property type="entry name" value="ADH_N"/>
    <property type="match status" value="1"/>
</dbReference>
<dbReference type="Proteomes" id="UP001058974">
    <property type="component" value="Chromosome 2"/>
</dbReference>
<dbReference type="InterPro" id="IPR013154">
    <property type="entry name" value="ADH-like_N"/>
</dbReference>
<dbReference type="Gramene" id="Psat02G0257800-T1">
    <property type="protein sequence ID" value="KAI5436171.1"/>
    <property type="gene ID" value="KIW84_022578"/>
</dbReference>
<keyword evidence="3" id="KW-0479">Metal-binding</keyword>
<reference evidence="11 12" key="1">
    <citation type="journal article" date="2022" name="Nat. Genet.">
        <title>Improved pea reference genome and pan-genome highlight genomic features and evolutionary characteristics.</title>
        <authorList>
            <person name="Yang T."/>
            <person name="Liu R."/>
            <person name="Luo Y."/>
            <person name="Hu S."/>
            <person name="Wang D."/>
            <person name="Wang C."/>
            <person name="Pandey M.K."/>
            <person name="Ge S."/>
            <person name="Xu Q."/>
            <person name="Li N."/>
            <person name="Li G."/>
            <person name="Huang Y."/>
            <person name="Saxena R.K."/>
            <person name="Ji Y."/>
            <person name="Li M."/>
            <person name="Yan X."/>
            <person name="He Y."/>
            <person name="Liu Y."/>
            <person name="Wang X."/>
            <person name="Xiang C."/>
            <person name="Varshney R.K."/>
            <person name="Ding H."/>
            <person name="Gao S."/>
            <person name="Zong X."/>
        </authorList>
    </citation>
    <scope>NUCLEOTIDE SEQUENCE [LARGE SCALE GENOMIC DNA]</scope>
    <source>
        <strain evidence="11 12">cv. Zhongwan 6</strain>
    </source>
</reference>
<evidence type="ECO:0000256" key="1">
    <source>
        <dbReference type="ARBA" id="ARBA00001947"/>
    </source>
</evidence>
<dbReference type="PANTHER" id="PTHR42683">
    <property type="entry name" value="ALDEHYDE REDUCTASE"/>
    <property type="match status" value="1"/>
</dbReference>
<evidence type="ECO:0000256" key="9">
    <source>
        <dbReference type="ARBA" id="ARBA00066829"/>
    </source>
</evidence>
<dbReference type="InterPro" id="IPR036291">
    <property type="entry name" value="NAD(P)-bd_dom_sf"/>
</dbReference>
<dbReference type="EC" id="1.1.1.255" evidence="9"/>
<dbReference type="SUPFAM" id="SSF50129">
    <property type="entry name" value="GroES-like"/>
    <property type="match status" value="1"/>
</dbReference>
<keyword evidence="6" id="KW-0520">NAD</keyword>
<accession>A0A9D4YGL9</accession>
<evidence type="ECO:0000256" key="2">
    <source>
        <dbReference type="ARBA" id="ARBA00008072"/>
    </source>
</evidence>
<evidence type="ECO:0000256" key="5">
    <source>
        <dbReference type="ARBA" id="ARBA00023002"/>
    </source>
</evidence>
<evidence type="ECO:0000313" key="12">
    <source>
        <dbReference type="Proteomes" id="UP001058974"/>
    </source>
</evidence>
<evidence type="ECO:0000313" key="11">
    <source>
        <dbReference type="EMBL" id="KAI5436171.1"/>
    </source>
</evidence>
<name>A0A9D4YGL9_PEA</name>
<dbReference type="FunFam" id="3.90.180.10:FF:000100">
    <property type="entry name" value="Putative cinnamyl alcohol dehydrogenase 6"/>
    <property type="match status" value="1"/>
</dbReference>
<keyword evidence="5" id="KW-0560">Oxidoreductase</keyword>
<dbReference type="CDD" id="cd05283">
    <property type="entry name" value="CAD1"/>
    <property type="match status" value="1"/>
</dbReference>
<dbReference type="SUPFAM" id="SSF51735">
    <property type="entry name" value="NAD(P)-binding Rossmann-fold domains"/>
    <property type="match status" value="1"/>
</dbReference>
<evidence type="ECO:0000259" key="10">
    <source>
        <dbReference type="Pfam" id="PF08240"/>
    </source>
</evidence>
<dbReference type="AlphaFoldDB" id="A0A9D4YGL9"/>
<proteinExistence type="inferred from homology"/>
<dbReference type="FunFam" id="3.90.180.10:FF:000126">
    <property type="entry name" value="Uncharacterized protein"/>
    <property type="match status" value="1"/>
</dbReference>
<comment type="caution">
    <text evidence="11">The sequence shown here is derived from an EMBL/GenBank/DDBJ whole genome shotgun (WGS) entry which is preliminary data.</text>
</comment>